<sequence length="154" mass="17560">MSRLLLVRHGETELNSAERYWGQSDIKLSTLGLRQAERLRDRLAAQKIDVVYSSDLQRAWATAKTIASGHQLEVITCAELREINFGKLEGLNFEEISQLFPEFTAKWKAQRSTDIEFPGGESLDQLNNRVSNFVGRLKKRKVRQDAKASTIQPK</sequence>
<dbReference type="CDD" id="cd07067">
    <property type="entry name" value="HP_PGM_like"/>
    <property type="match status" value="1"/>
</dbReference>
<dbReference type="InterPro" id="IPR029033">
    <property type="entry name" value="His_PPase_superfam"/>
</dbReference>
<protein>
    <submittedName>
        <fullName evidence="2">Uncharacterized protein</fullName>
    </submittedName>
</protein>
<dbReference type="GO" id="GO:0004331">
    <property type="term" value="F:fructose-2,6-bisphosphate 2-phosphatase activity"/>
    <property type="evidence" value="ECO:0007669"/>
    <property type="project" value="TreeGrafter"/>
</dbReference>
<dbReference type="GO" id="GO:0043456">
    <property type="term" value="P:regulation of pentose-phosphate shunt"/>
    <property type="evidence" value="ECO:0007669"/>
    <property type="project" value="TreeGrafter"/>
</dbReference>
<comment type="caution">
    <text evidence="2">The sequence shown here is derived from an EMBL/GenBank/DDBJ whole genome shotgun (WGS) entry which is preliminary data.</text>
</comment>
<dbReference type="PANTHER" id="PTHR46517:SF1">
    <property type="entry name" value="FRUCTOSE-2,6-BISPHOSPHATASE TIGAR"/>
    <property type="match status" value="1"/>
</dbReference>
<dbReference type="PROSITE" id="PS00175">
    <property type="entry name" value="PG_MUTASE"/>
    <property type="match status" value="1"/>
</dbReference>
<accession>X1MCG3</accession>
<dbReference type="EMBL" id="BARV01009108">
    <property type="protein sequence ID" value="GAI12375.1"/>
    <property type="molecule type" value="Genomic_DNA"/>
</dbReference>
<dbReference type="GO" id="GO:0005829">
    <property type="term" value="C:cytosol"/>
    <property type="evidence" value="ECO:0007669"/>
    <property type="project" value="TreeGrafter"/>
</dbReference>
<proteinExistence type="predicted"/>
<dbReference type="Gene3D" id="3.40.50.1240">
    <property type="entry name" value="Phosphoglycerate mutase-like"/>
    <property type="match status" value="1"/>
</dbReference>
<evidence type="ECO:0000256" key="1">
    <source>
        <dbReference type="ARBA" id="ARBA00022801"/>
    </source>
</evidence>
<dbReference type="InterPro" id="IPR001345">
    <property type="entry name" value="PG/BPGM_mutase_AS"/>
</dbReference>
<evidence type="ECO:0000313" key="2">
    <source>
        <dbReference type="EMBL" id="GAI12375.1"/>
    </source>
</evidence>
<name>X1MCG3_9ZZZZ</name>
<organism evidence="2">
    <name type="scientific">marine sediment metagenome</name>
    <dbReference type="NCBI Taxonomy" id="412755"/>
    <lineage>
        <taxon>unclassified sequences</taxon>
        <taxon>metagenomes</taxon>
        <taxon>ecological metagenomes</taxon>
    </lineage>
</organism>
<dbReference type="InterPro" id="IPR013078">
    <property type="entry name" value="His_Pase_superF_clade-1"/>
</dbReference>
<gene>
    <name evidence="2" type="ORF">S06H3_18086</name>
</gene>
<dbReference type="PIRSF" id="PIRSF000709">
    <property type="entry name" value="6PFK_2-Ptase"/>
    <property type="match status" value="1"/>
</dbReference>
<dbReference type="Pfam" id="PF00300">
    <property type="entry name" value="His_Phos_1"/>
    <property type="match status" value="1"/>
</dbReference>
<dbReference type="PANTHER" id="PTHR46517">
    <property type="entry name" value="FRUCTOSE-2,6-BISPHOSPHATASE TIGAR"/>
    <property type="match status" value="1"/>
</dbReference>
<dbReference type="SUPFAM" id="SSF53254">
    <property type="entry name" value="Phosphoglycerate mutase-like"/>
    <property type="match status" value="1"/>
</dbReference>
<reference evidence="2" key="1">
    <citation type="journal article" date="2014" name="Front. Microbiol.">
        <title>High frequency of phylogenetically diverse reductive dehalogenase-homologous genes in deep subseafloor sedimentary metagenomes.</title>
        <authorList>
            <person name="Kawai M."/>
            <person name="Futagami T."/>
            <person name="Toyoda A."/>
            <person name="Takaki Y."/>
            <person name="Nishi S."/>
            <person name="Hori S."/>
            <person name="Arai W."/>
            <person name="Tsubouchi T."/>
            <person name="Morono Y."/>
            <person name="Uchiyama I."/>
            <person name="Ito T."/>
            <person name="Fujiyama A."/>
            <person name="Inagaki F."/>
            <person name="Takami H."/>
        </authorList>
    </citation>
    <scope>NUCLEOTIDE SEQUENCE</scope>
    <source>
        <strain evidence="2">Expedition CK06-06</strain>
    </source>
</reference>
<keyword evidence="1" id="KW-0378">Hydrolase</keyword>
<dbReference type="AlphaFoldDB" id="X1MCG3"/>
<dbReference type="InterPro" id="IPR051695">
    <property type="entry name" value="Phosphoglycerate_Mutase"/>
</dbReference>
<dbReference type="GO" id="GO:0045820">
    <property type="term" value="P:negative regulation of glycolytic process"/>
    <property type="evidence" value="ECO:0007669"/>
    <property type="project" value="TreeGrafter"/>
</dbReference>
<dbReference type="SMART" id="SM00855">
    <property type="entry name" value="PGAM"/>
    <property type="match status" value="1"/>
</dbReference>